<dbReference type="GO" id="GO:0043291">
    <property type="term" value="C:RAVE complex"/>
    <property type="evidence" value="ECO:0007669"/>
    <property type="project" value="TreeGrafter"/>
</dbReference>
<evidence type="ECO:0000313" key="3">
    <source>
        <dbReference type="Proteomes" id="UP000652761"/>
    </source>
</evidence>
<dbReference type="PROSITE" id="PS50294">
    <property type="entry name" value="WD_REPEATS_REGION"/>
    <property type="match status" value="1"/>
</dbReference>
<dbReference type="InterPro" id="IPR015943">
    <property type="entry name" value="WD40/YVTN_repeat-like_dom_sf"/>
</dbReference>
<evidence type="ECO:0000256" key="1">
    <source>
        <dbReference type="PROSITE-ProRule" id="PRU00221"/>
    </source>
</evidence>
<dbReference type="InterPro" id="IPR052208">
    <property type="entry name" value="DmX-like/RAVE_component"/>
</dbReference>
<dbReference type="InterPro" id="IPR036322">
    <property type="entry name" value="WD40_repeat_dom_sf"/>
</dbReference>
<name>A0A843V5G6_COLES</name>
<dbReference type="EMBL" id="NMUH01001188">
    <property type="protein sequence ID" value="MQL89897.1"/>
    <property type="molecule type" value="Genomic_DNA"/>
</dbReference>
<dbReference type="PANTHER" id="PTHR13950">
    <property type="entry name" value="RABCONNECTIN-RELATED"/>
    <property type="match status" value="1"/>
</dbReference>
<dbReference type="OrthoDB" id="342131at2759"/>
<gene>
    <name evidence="2" type="ORF">Taro_022486</name>
</gene>
<feature type="repeat" description="WD" evidence="1">
    <location>
        <begin position="900"/>
        <end position="932"/>
    </location>
</feature>
<dbReference type="Pfam" id="PF00400">
    <property type="entry name" value="WD40"/>
    <property type="match status" value="2"/>
</dbReference>
<dbReference type="PROSITE" id="PS50082">
    <property type="entry name" value="WD_REPEATS_2"/>
    <property type="match status" value="1"/>
</dbReference>
<organism evidence="2 3">
    <name type="scientific">Colocasia esculenta</name>
    <name type="common">Wild taro</name>
    <name type="synonym">Arum esculentum</name>
    <dbReference type="NCBI Taxonomy" id="4460"/>
    <lineage>
        <taxon>Eukaryota</taxon>
        <taxon>Viridiplantae</taxon>
        <taxon>Streptophyta</taxon>
        <taxon>Embryophyta</taxon>
        <taxon>Tracheophyta</taxon>
        <taxon>Spermatophyta</taxon>
        <taxon>Magnoliopsida</taxon>
        <taxon>Liliopsida</taxon>
        <taxon>Araceae</taxon>
        <taxon>Aroideae</taxon>
        <taxon>Colocasieae</taxon>
        <taxon>Colocasia</taxon>
    </lineage>
</organism>
<comment type="caution">
    <text evidence="2">The sequence shown here is derived from an EMBL/GenBank/DDBJ whole genome shotgun (WGS) entry which is preliminary data.</text>
</comment>
<evidence type="ECO:0000313" key="2">
    <source>
        <dbReference type="EMBL" id="MQL89897.1"/>
    </source>
</evidence>
<protein>
    <submittedName>
        <fullName evidence="2">Uncharacterized protein</fullName>
    </submittedName>
</protein>
<dbReference type="SUPFAM" id="SSF50978">
    <property type="entry name" value="WD40 repeat-like"/>
    <property type="match status" value="1"/>
</dbReference>
<dbReference type="InterPro" id="IPR001680">
    <property type="entry name" value="WD40_rpt"/>
</dbReference>
<accession>A0A843V5G6</accession>
<reference evidence="2" key="1">
    <citation type="submission" date="2017-07" db="EMBL/GenBank/DDBJ databases">
        <title>Taro Niue Genome Assembly and Annotation.</title>
        <authorList>
            <person name="Atibalentja N."/>
            <person name="Keating K."/>
            <person name="Fields C.J."/>
        </authorList>
    </citation>
    <scope>NUCLEOTIDE SEQUENCE</scope>
    <source>
        <strain evidence="2">Niue_2</strain>
        <tissue evidence="2">Leaf</tissue>
    </source>
</reference>
<proteinExistence type="predicted"/>
<dbReference type="PANTHER" id="PTHR13950:SF9">
    <property type="entry name" value="RABCONNECTIN-3A"/>
    <property type="match status" value="1"/>
</dbReference>
<keyword evidence="3" id="KW-1185">Reference proteome</keyword>
<dbReference type="FunFam" id="2.130.10.10:FF:001240">
    <property type="entry name" value="Transducin family protein / WD-40 repeat family protein"/>
    <property type="match status" value="1"/>
</dbReference>
<sequence>MERHKCPNGMNPFLGDGCNWLVEDVAHNLEYSSRLNMATQYTLKLVMEHPSWKETGWIPYECSNQLQKEKFEHNIYSRVSKFAERYSINVPDIMNMVLLSADNHMMLFLGYKLLHVYICQDSADDECPRSDTFISHPDLQKLLRKSIKEICYFLAKYTLSYSFTSFASTLGFRERYYKDTYGWFCSARISLTNIINLMRGFRPFLELYNFELPNDFIAKTFSLLDLVEFSIHFTLAWIQRDLEGLILFTLAISNALRHGESFLKASRGNLVKFLHQSSQSVDQMASYDRKVDIKEENEHKKLQVFGMPENEQWQLIGVSLWKLFFNFSEHEIHLLMLERPEEGMNLELIKTFPLGLANVFIASLAFISSSLTKCLRSFMMGNSDRRISVATLAWLEAYKQLGNSGSLEYLNQKTSTLQLTDHEDGTSLLKMLSEISINLKGILGSFISEETDIAFDRQQHTMCWNVVHESVMAEYASGDETDKVGMGNSAAANTEQILHSKDQAEGNGSFLEDRSSPPSTEVAYFHNPQEVYKRNGELLEAICFNSTDECQVSLASNRKGLLFFNLNVGVCKREAQFLWSDFDWPSGGWAGSESTPIPTFVSPGVGLGNKKGAHLGLGGATIGVGLLARPGRDLTGGGAFGIPGYAGIGASGLGWGEQEDFEDFNDPPATVENIRTRALSSHPSKPFLLVGSSNTHIYLWEFGKDRAAATYGVLPAANVPPPYALASVSAVQFDSCGQRFATAALDGTVCTWQLEVGGRSNVHPTDSSLCFNKHASYMAISYIAASGSILATAGCSTNNMNVVIWDTLAPPTTSQASISCHEGGARSLSVFDNDIGIGSISPMIVTGGKNGDIGLHDFRYIATGKSKRHRHSSELNLKAAGLDDANKFSENVNGMIWHIPRAHLGSVTKIVTIPNTSLILSGSKDGDVKLWDAKRCKLVFHWPKLHERHTFLQPSSRGFGGVVRVLNQVALFEGFTSFPTYQLILLITMANPIFHSLSRTWAKLWLLCYLAP</sequence>
<dbReference type="SMART" id="SM00320">
    <property type="entry name" value="WD40"/>
    <property type="match status" value="4"/>
</dbReference>
<dbReference type="Gene3D" id="2.130.10.10">
    <property type="entry name" value="YVTN repeat-like/Quinoprotein amine dehydrogenase"/>
    <property type="match status" value="1"/>
</dbReference>
<dbReference type="AlphaFoldDB" id="A0A843V5G6"/>
<keyword evidence="1" id="KW-0853">WD repeat</keyword>
<dbReference type="GO" id="GO:0007035">
    <property type="term" value="P:vacuolar acidification"/>
    <property type="evidence" value="ECO:0007669"/>
    <property type="project" value="TreeGrafter"/>
</dbReference>
<dbReference type="Proteomes" id="UP000652761">
    <property type="component" value="Unassembled WGS sequence"/>
</dbReference>